<dbReference type="InterPro" id="IPR045851">
    <property type="entry name" value="AMP-bd_C_sf"/>
</dbReference>
<dbReference type="InterPro" id="IPR042099">
    <property type="entry name" value="ANL_N_sf"/>
</dbReference>
<evidence type="ECO:0000313" key="5">
    <source>
        <dbReference type="Proteomes" id="UP001056383"/>
    </source>
</evidence>
<dbReference type="CDD" id="cd05931">
    <property type="entry name" value="FAAL"/>
    <property type="match status" value="1"/>
</dbReference>
<gene>
    <name evidence="4" type="ORF">MW084_18080</name>
</gene>
<dbReference type="InterPro" id="IPR040097">
    <property type="entry name" value="FAAL/FAAC"/>
</dbReference>
<evidence type="ECO:0000256" key="2">
    <source>
        <dbReference type="ARBA" id="ARBA00022598"/>
    </source>
</evidence>
<reference evidence="4" key="1">
    <citation type="submission" date="2022-04" db="EMBL/GenBank/DDBJ databases">
        <title>Systematic whole-genome sequencing reveals an unexpected diversity among actinomycetoma pathogens and provides insights into their antibacterial susceptibilities.</title>
        <authorList>
            <person name="Watson A.K."/>
            <person name="Kepplinger B."/>
            <person name="Bakhiet S.M."/>
            <person name="Mhmoud N.A."/>
            <person name="Chapman J."/>
            <person name="Allenby N."/>
            <person name="Mickiewicz K."/>
            <person name="Goodfellow M."/>
            <person name="Fahal A.H."/>
            <person name="Errington J."/>
        </authorList>
    </citation>
    <scope>NUCLEOTIDE SEQUENCE</scope>
    <source>
        <strain evidence="4">SD 504</strain>
    </source>
</reference>
<comment type="similarity">
    <text evidence="1">Belongs to the ATP-dependent AMP-binding enzyme family.</text>
</comment>
<dbReference type="SUPFAM" id="SSF56801">
    <property type="entry name" value="Acetyl-CoA synthetase-like"/>
    <property type="match status" value="1"/>
</dbReference>
<dbReference type="Gene3D" id="3.40.50.12780">
    <property type="entry name" value="N-terminal domain of ligase-like"/>
    <property type="match status" value="1"/>
</dbReference>
<dbReference type="Gene3D" id="3.30.300.30">
    <property type="match status" value="1"/>
</dbReference>
<proteinExistence type="inferred from homology"/>
<dbReference type="InterPro" id="IPR000873">
    <property type="entry name" value="AMP-dep_synth/lig_dom"/>
</dbReference>
<dbReference type="PANTHER" id="PTHR22754">
    <property type="entry name" value="DISCO-INTERACTING PROTEIN 2 DIP2 -RELATED"/>
    <property type="match status" value="1"/>
</dbReference>
<dbReference type="Proteomes" id="UP001056383">
    <property type="component" value="Chromosome"/>
</dbReference>
<sequence length="591" mass="63761">MEPFDHASGPSLVHILDQRALRTPDRLAFRFLPDGTSDHLVDWTYADLAARAEAVAARLRERGVDGGRVVLALDPGLDYVAALFGIMRAGCTAVPCFPPFGRRAVARFLSIVADCAPSAVITDARFTGQVDDFHRALPASSDRPRWLFPDEEFFLARPDGGVPPRVVEPALLQYTSGSTGDPKGIVLEHEHLLSNCRVLEKHMGYEEDRVGCSWLPPYHDMGLMGTIMLAVHGGWPLVTMSPLHFVQDPYRWLKAISDHRVTITVGPNFAFDLCATTVGDEELAALDLSTLRQVFCGSEPVSRATLDRFRDRFGPACGFDPSSVIPCYGLAEATLFVSGKPLGVPGVPAVRLDREALERGEVRRTGARDTGAAVDVVSCGTVAHGHHVLVVDPDSRRPVPPGRVGELWVAGPNVAAGYHDRPDLTAAAFRARPEGAADGPEYLRTGDLGFLLDGELFVTGRLKDLIVISGRNLHPQDIEESVTRVDPAMRRAAAFSVRAADRDEEEVVVVAEYRGTPREFAARESGLRERVTEAVTADHGVRPAAVHFGPPGTVLTTTSGKVRRAATRAAYLSGGLKAFAPVAEEAGAVLS</sequence>
<dbReference type="GO" id="GO:0016874">
    <property type="term" value="F:ligase activity"/>
    <property type="evidence" value="ECO:0007669"/>
    <property type="project" value="UniProtKB-KW"/>
</dbReference>
<dbReference type="InterPro" id="IPR020845">
    <property type="entry name" value="AMP-binding_CS"/>
</dbReference>
<dbReference type="PANTHER" id="PTHR22754:SF32">
    <property type="entry name" value="DISCO-INTERACTING PROTEIN 2"/>
    <property type="match status" value="1"/>
</dbReference>
<organism evidence="4 5">
    <name type="scientific">Streptomyces sudanensis</name>
    <dbReference type="NCBI Taxonomy" id="436397"/>
    <lineage>
        <taxon>Bacteria</taxon>
        <taxon>Bacillati</taxon>
        <taxon>Actinomycetota</taxon>
        <taxon>Actinomycetes</taxon>
        <taxon>Kitasatosporales</taxon>
        <taxon>Streptomycetaceae</taxon>
        <taxon>Streptomyces</taxon>
    </lineage>
</organism>
<protein>
    <submittedName>
        <fullName evidence="4">Fatty acyl-AMP ligase</fullName>
    </submittedName>
</protein>
<keyword evidence="5" id="KW-1185">Reference proteome</keyword>
<evidence type="ECO:0000313" key="4">
    <source>
        <dbReference type="EMBL" id="URN17525.1"/>
    </source>
</evidence>
<name>A0ABY4TH36_9ACTN</name>
<dbReference type="EMBL" id="CP095474">
    <property type="protein sequence ID" value="URN17525.1"/>
    <property type="molecule type" value="Genomic_DNA"/>
</dbReference>
<dbReference type="RefSeq" id="WP_010470674.1">
    <property type="nucleotide sequence ID" value="NZ_CP095474.1"/>
</dbReference>
<dbReference type="Pfam" id="PF00501">
    <property type="entry name" value="AMP-binding"/>
    <property type="match status" value="1"/>
</dbReference>
<keyword evidence="2 4" id="KW-0436">Ligase</keyword>
<accession>A0ABY4TH36</accession>
<evidence type="ECO:0000256" key="1">
    <source>
        <dbReference type="ARBA" id="ARBA00006432"/>
    </source>
</evidence>
<evidence type="ECO:0000259" key="3">
    <source>
        <dbReference type="Pfam" id="PF00501"/>
    </source>
</evidence>
<feature type="domain" description="AMP-dependent synthetase/ligase" evidence="3">
    <location>
        <begin position="17"/>
        <end position="419"/>
    </location>
</feature>
<dbReference type="PROSITE" id="PS00455">
    <property type="entry name" value="AMP_BINDING"/>
    <property type="match status" value="1"/>
</dbReference>